<evidence type="ECO:0000256" key="3">
    <source>
        <dbReference type="ARBA" id="ARBA00022679"/>
    </source>
</evidence>
<keyword evidence="6" id="KW-0239">DNA-directed DNA polymerase</keyword>
<dbReference type="GO" id="GO:0006261">
    <property type="term" value="P:DNA-templated DNA replication"/>
    <property type="evidence" value="ECO:0007669"/>
    <property type="project" value="TreeGrafter"/>
</dbReference>
<dbReference type="InterPro" id="IPR004622">
    <property type="entry name" value="DNA_pol_HolB"/>
</dbReference>
<dbReference type="EMBL" id="SOJN01000119">
    <property type="protein sequence ID" value="TET44607.1"/>
    <property type="molecule type" value="Genomic_DNA"/>
</dbReference>
<dbReference type="PANTHER" id="PTHR11669">
    <property type="entry name" value="REPLICATION FACTOR C / DNA POLYMERASE III GAMMA-TAU SUBUNIT"/>
    <property type="match status" value="1"/>
</dbReference>
<keyword evidence="3 9" id="KW-0808">Transferase</keyword>
<dbReference type="GO" id="GO:0003677">
    <property type="term" value="F:DNA binding"/>
    <property type="evidence" value="ECO:0007669"/>
    <property type="project" value="InterPro"/>
</dbReference>
<dbReference type="InterPro" id="IPR015199">
    <property type="entry name" value="DNA_pol_III_delta_C"/>
</dbReference>
<dbReference type="GO" id="GO:0003887">
    <property type="term" value="F:DNA-directed DNA polymerase activity"/>
    <property type="evidence" value="ECO:0007669"/>
    <property type="project" value="UniProtKB-KW"/>
</dbReference>
<sequence>MFERIIGQDLAKRLLEGSIKANKLPSALLFHGPAGVGKRTFALTVAKTVNCTKVEHGYCGQCSSCKGVDSLTHPDLRLVFPVRNAGSLEGLPTPELYDKQGTITINMVRILRKEASLKPFQKGKRIFLMVNADRMNQEASNAFLKLLEEPPADTLVILTTERPNSLFPTIRSRCQKVMFTRLRAEDIENALVEKMGAERNRAHLVASLSGGSLGWAQKMLRDYADEHRLRMFDFVLESAPQDDLAVLDFSREMVDENLVYETLEILQSMYKDLLATKMGAQKTLINIDQQKPLEKGAGRMTCDEICDIIYGIEDAFADLNRNVSPRLVLFNLLSRVHEQSLTRV</sequence>
<comment type="caution">
    <text evidence="9">The sequence shown here is derived from an EMBL/GenBank/DDBJ whole genome shotgun (WGS) entry which is preliminary data.</text>
</comment>
<evidence type="ECO:0000256" key="7">
    <source>
        <dbReference type="ARBA" id="ARBA00049244"/>
    </source>
</evidence>
<dbReference type="GO" id="GO:0009360">
    <property type="term" value="C:DNA polymerase III complex"/>
    <property type="evidence" value="ECO:0007669"/>
    <property type="project" value="InterPro"/>
</dbReference>
<reference evidence="9 10" key="1">
    <citation type="submission" date="2019-03" db="EMBL/GenBank/DDBJ databases">
        <title>Metabolic potential of uncultured bacteria and archaea associated with petroleum seepage in deep-sea sediments.</title>
        <authorList>
            <person name="Dong X."/>
            <person name="Hubert C."/>
        </authorList>
    </citation>
    <scope>NUCLEOTIDE SEQUENCE [LARGE SCALE GENOMIC DNA]</scope>
    <source>
        <strain evidence="9">E44_bin18</strain>
    </source>
</reference>
<gene>
    <name evidence="9" type="primary">holB</name>
    <name evidence="9" type="ORF">E3J62_09840</name>
</gene>
<keyword evidence="4 9" id="KW-0548">Nucleotidyltransferase</keyword>
<dbReference type="Gene3D" id="1.20.272.10">
    <property type="match status" value="1"/>
</dbReference>
<evidence type="ECO:0000256" key="1">
    <source>
        <dbReference type="ARBA" id="ARBA00012417"/>
    </source>
</evidence>
<name>A0A523UPX7_UNCT6</name>
<dbReference type="Pfam" id="PF09115">
    <property type="entry name" value="DNApol3-delta_C"/>
    <property type="match status" value="1"/>
</dbReference>
<dbReference type="Pfam" id="PF13177">
    <property type="entry name" value="DNA_pol3_delta2"/>
    <property type="match status" value="1"/>
</dbReference>
<evidence type="ECO:0000256" key="4">
    <source>
        <dbReference type="ARBA" id="ARBA00022695"/>
    </source>
</evidence>
<evidence type="ECO:0000256" key="2">
    <source>
        <dbReference type="ARBA" id="ARBA00014363"/>
    </source>
</evidence>
<keyword evidence="5" id="KW-0235">DNA replication</keyword>
<evidence type="ECO:0000313" key="10">
    <source>
        <dbReference type="Proteomes" id="UP000315525"/>
    </source>
</evidence>
<dbReference type="SUPFAM" id="SSF52540">
    <property type="entry name" value="P-loop containing nucleoside triphosphate hydrolases"/>
    <property type="match status" value="1"/>
</dbReference>
<proteinExistence type="predicted"/>
<protein>
    <recommendedName>
        <fullName evidence="2">DNA polymerase III subunit delta'</fullName>
        <ecNumber evidence="1">2.7.7.7</ecNumber>
    </recommendedName>
</protein>
<dbReference type="AlphaFoldDB" id="A0A523UPX7"/>
<accession>A0A523UPX7</accession>
<evidence type="ECO:0000259" key="8">
    <source>
        <dbReference type="Pfam" id="PF09115"/>
    </source>
</evidence>
<dbReference type="InterPro" id="IPR027417">
    <property type="entry name" value="P-loop_NTPase"/>
</dbReference>
<dbReference type="InterPro" id="IPR050238">
    <property type="entry name" value="DNA_Rep/Repair_Clamp_Loader"/>
</dbReference>
<organism evidence="9 10">
    <name type="scientific">candidate division TA06 bacterium</name>
    <dbReference type="NCBI Taxonomy" id="2250710"/>
    <lineage>
        <taxon>Bacteria</taxon>
        <taxon>Bacteria division TA06</taxon>
    </lineage>
</organism>
<dbReference type="PANTHER" id="PTHR11669:SF8">
    <property type="entry name" value="DNA POLYMERASE III SUBUNIT DELTA"/>
    <property type="match status" value="1"/>
</dbReference>
<dbReference type="Proteomes" id="UP000315525">
    <property type="component" value="Unassembled WGS sequence"/>
</dbReference>
<dbReference type="NCBIfam" id="TIGR00678">
    <property type="entry name" value="holB"/>
    <property type="match status" value="1"/>
</dbReference>
<evidence type="ECO:0000256" key="6">
    <source>
        <dbReference type="ARBA" id="ARBA00022932"/>
    </source>
</evidence>
<evidence type="ECO:0000313" key="9">
    <source>
        <dbReference type="EMBL" id="TET44607.1"/>
    </source>
</evidence>
<dbReference type="Gene3D" id="3.40.50.300">
    <property type="entry name" value="P-loop containing nucleotide triphosphate hydrolases"/>
    <property type="match status" value="1"/>
</dbReference>
<evidence type="ECO:0000256" key="5">
    <source>
        <dbReference type="ARBA" id="ARBA00022705"/>
    </source>
</evidence>
<comment type="catalytic activity">
    <reaction evidence="7">
        <text>DNA(n) + a 2'-deoxyribonucleoside 5'-triphosphate = DNA(n+1) + diphosphate</text>
        <dbReference type="Rhea" id="RHEA:22508"/>
        <dbReference type="Rhea" id="RHEA-COMP:17339"/>
        <dbReference type="Rhea" id="RHEA-COMP:17340"/>
        <dbReference type="ChEBI" id="CHEBI:33019"/>
        <dbReference type="ChEBI" id="CHEBI:61560"/>
        <dbReference type="ChEBI" id="CHEBI:173112"/>
        <dbReference type="EC" id="2.7.7.7"/>
    </reaction>
</comment>
<dbReference type="GO" id="GO:0008408">
    <property type="term" value="F:3'-5' exonuclease activity"/>
    <property type="evidence" value="ECO:0007669"/>
    <property type="project" value="InterPro"/>
</dbReference>
<feature type="domain" description="DNA polymerase III delta subunit C-terminal" evidence="8">
    <location>
        <begin position="246"/>
        <end position="336"/>
    </location>
</feature>
<dbReference type="EC" id="2.7.7.7" evidence="1"/>